<evidence type="ECO:0000256" key="4">
    <source>
        <dbReference type="ARBA" id="ARBA00022692"/>
    </source>
</evidence>
<dbReference type="InterPro" id="IPR022813">
    <property type="entry name" value="SecD/SecF_arch_bac"/>
</dbReference>
<dbReference type="InterPro" id="IPR055344">
    <property type="entry name" value="SecD_SecF_C_bact"/>
</dbReference>
<dbReference type="NCBIfam" id="TIGR00966">
    <property type="entry name" value="transloc_SecF"/>
    <property type="match status" value="1"/>
</dbReference>
<feature type="transmembrane region" description="Helical" evidence="9">
    <location>
        <begin position="536"/>
        <end position="556"/>
    </location>
</feature>
<dbReference type="NCBIfam" id="TIGR00916">
    <property type="entry name" value="2A0604s01"/>
    <property type="match status" value="2"/>
</dbReference>
<feature type="transmembrane region" description="Helical" evidence="9">
    <location>
        <begin position="607"/>
        <end position="629"/>
    </location>
</feature>
<feature type="domain" description="Protein export membrane protein SecD/SecF C-terminal" evidence="12">
    <location>
        <begin position="811"/>
        <end position="993"/>
    </location>
</feature>
<comment type="function">
    <text evidence="9">Part of the Sec protein translocase complex. Interacts with the SecYEG preprotein conducting channel. SecDF uses the proton motive force (PMF) to complete protein translocation after the ATP-dependent function of SecA.</text>
</comment>
<dbReference type="GO" id="GO:0006605">
    <property type="term" value="P:protein targeting"/>
    <property type="evidence" value="ECO:0007669"/>
    <property type="project" value="UniProtKB-UniRule"/>
</dbReference>
<dbReference type="InterPro" id="IPR005665">
    <property type="entry name" value="SecF_bac"/>
</dbReference>
<dbReference type="RefSeq" id="WP_202244757.1">
    <property type="nucleotide sequence ID" value="NZ_JAESIY010000006.1"/>
</dbReference>
<keyword evidence="2 9" id="KW-0813">Transport</keyword>
<comment type="subunit">
    <text evidence="9">Forms a complex with SecF. Part of the essential Sec protein translocation apparatus which comprises SecA, SecYEG and auxiliary proteins SecDF. Other proteins may also be involved.</text>
</comment>
<sequence length="997" mass="108323">MRNKGAVIVLTVVVTLLCIYYLSFTFVSRGIQQDAIDLATDESGVVDLSKKQAYLDSVYNLPVYNLFGFEFTYKEVKDTELNLGLDLQGGMHVTLEVSPIDIIKGLSGNSNDQAFLSAIDKAKEMQKQSTGQFADLFLEAYNETTDKPLATIFATAANRGRISRGDSDEAVMDVVKKEIDDAIDRSFIILRTRLDEFGTSQPVIQKLEDQGRIQIEIPGADNPERVRKLLQGVAKLEFWEVAEPAALNNSLMAINSMLVNEQKAKSTLDQGEEVKEEEEAGQDLGSALSADEDSSDDEVSLDSALGKSDSTNNTVDSLANRQSPLLELSVGGLMYDVRDTAVIGQILRRADVRAMMPRAVKPLWAVKPVTDEQSGRDLLQLYFVQTGRGGNARLTGEVITDARQDLDQYSRPAVSMQMNALGTRVWSKMTSEASSKNPRGRIAIVLDNVVYSAPYVNGEIPNGNSQISGDFTIEEAKDLANILKAGSLPAPTRIVEEAIVGPTLGKVARNQGILSMVAGLAIVVIFMVGYYAKGGIVANIALVFNIFFILGILAQLKSALTLPGIAGIVLTIGMSIDANVLIFERIREELRNGVKLKAAITAGYQKAFSSIVDANVTTLLTAVILFALGQGPIKGFAITLMIGIICSFFTAVYITRVIVEWWTKKGDESKISFETPFSKNLMSNMNIDFMGKRRMAYMISAVVIVIGMALVFIQGLNLGVDFKGGRSYIVNFGDPVVATDMKVALSKSFEDGGTEVKNFGSNSIVKVTTSYLIDDESDEADEKVQSVLISGIEEYTGQKYVGDDSQVDADHFTISGSSKVGATIADDIKSSSFEAGLFAIIAIFVYILIRFRRWQFSTGAIIALVHDSLFVFAAFGIAGALGVKFEIDQVFVAALLTIIGYSINDTVVVFDRIREYLGLGAGRDRLTVFNSAINSTMNRTVMTSFTTLIVVLILFIFGGEVLRGFSFSLLVGIVVGTYSSIFIASPVVADLDKKLTE</sequence>
<feature type="transmembrane region" description="Helical" evidence="9">
    <location>
        <begin position="831"/>
        <end position="849"/>
    </location>
</feature>
<feature type="transmembrane region" description="Helical" evidence="9">
    <location>
        <begin position="965"/>
        <end position="989"/>
    </location>
</feature>
<dbReference type="InterPro" id="IPR022645">
    <property type="entry name" value="SecD/SecF_bac"/>
</dbReference>
<feature type="compositionally biased region" description="Acidic residues" evidence="11">
    <location>
        <begin position="270"/>
        <end position="281"/>
    </location>
</feature>
<keyword evidence="5 9" id="KW-0653">Protein transport</keyword>
<comment type="subcellular location">
    <subcellularLocation>
        <location evidence="1 9">Cell membrane</location>
        <topology evidence="1 9">Multi-pass membrane protein</topology>
    </subcellularLocation>
</comment>
<keyword evidence="7 9" id="KW-0811">Translocation</keyword>
<dbReference type="GO" id="GO:0065002">
    <property type="term" value="P:intracellular protein transmembrane transport"/>
    <property type="evidence" value="ECO:0007669"/>
    <property type="project" value="UniProtKB-UniRule"/>
</dbReference>
<dbReference type="HAMAP" id="MF_01463_B">
    <property type="entry name" value="SecD_B"/>
    <property type="match status" value="1"/>
</dbReference>
<organism evidence="15 16">
    <name type="scientific">Fulvivirga sediminis</name>
    <dbReference type="NCBI Taxonomy" id="2803949"/>
    <lineage>
        <taxon>Bacteria</taxon>
        <taxon>Pseudomonadati</taxon>
        <taxon>Bacteroidota</taxon>
        <taxon>Cytophagia</taxon>
        <taxon>Cytophagales</taxon>
        <taxon>Fulvivirgaceae</taxon>
        <taxon>Fulvivirga</taxon>
    </lineage>
</organism>
<dbReference type="InterPro" id="IPR005791">
    <property type="entry name" value="SecD"/>
</dbReference>
<evidence type="ECO:0000256" key="10">
    <source>
        <dbReference type="HAMAP-Rule" id="MF_01464"/>
    </source>
</evidence>
<evidence type="ECO:0000256" key="11">
    <source>
        <dbReference type="SAM" id="MobiDB-lite"/>
    </source>
</evidence>
<evidence type="ECO:0000256" key="2">
    <source>
        <dbReference type="ARBA" id="ARBA00022448"/>
    </source>
</evidence>
<evidence type="ECO:0000256" key="1">
    <source>
        <dbReference type="ARBA" id="ARBA00004651"/>
    </source>
</evidence>
<dbReference type="EMBL" id="JAESIY010000006">
    <property type="protein sequence ID" value="MBL3656962.1"/>
    <property type="molecule type" value="Genomic_DNA"/>
</dbReference>
<evidence type="ECO:0000256" key="7">
    <source>
        <dbReference type="ARBA" id="ARBA00023010"/>
    </source>
</evidence>
<comment type="similarity">
    <text evidence="10">Belongs to the SecD/SecF family. SecF subfamily.</text>
</comment>
<reference evidence="15" key="1">
    <citation type="submission" date="2021-01" db="EMBL/GenBank/DDBJ databases">
        <title>Fulvivirga kasyanovii gen. nov., sp nov., a novel member of the phylum Bacteroidetes isolated from seawater in a mussel farm.</title>
        <authorList>
            <person name="Zhao L.-H."/>
            <person name="Wang Z.-J."/>
        </authorList>
    </citation>
    <scope>NUCLEOTIDE SEQUENCE</scope>
    <source>
        <strain evidence="15">2943</strain>
    </source>
</reference>
<dbReference type="Gene3D" id="3.30.1360.200">
    <property type="match status" value="1"/>
</dbReference>
<dbReference type="InterPro" id="IPR048634">
    <property type="entry name" value="SecD_SecF_C"/>
</dbReference>
<dbReference type="GO" id="GO:0043952">
    <property type="term" value="P:protein transport by the Sec complex"/>
    <property type="evidence" value="ECO:0007669"/>
    <property type="project" value="UniProtKB-UniRule"/>
</dbReference>
<keyword evidence="6 9" id="KW-1133">Transmembrane helix</keyword>
<dbReference type="NCBIfam" id="TIGR01129">
    <property type="entry name" value="secD"/>
    <property type="match status" value="1"/>
</dbReference>
<dbReference type="Gene3D" id="3.30.70.3220">
    <property type="match status" value="1"/>
</dbReference>
<keyword evidence="3 9" id="KW-1003">Cell membrane</keyword>
<dbReference type="FunFam" id="1.20.1640.10:FF:000004">
    <property type="entry name" value="Protein translocase subunit SecD"/>
    <property type="match status" value="1"/>
</dbReference>
<comment type="subunit">
    <text evidence="10">Forms a complex with SecD. Part of the essential Sec protein translocation apparatus which comprises SecA, SecYEG and auxiliary proteins SecDF. Other proteins may also be involved.</text>
</comment>
<feature type="transmembrane region" description="Helical" evidence="9">
    <location>
        <begin position="695"/>
        <end position="716"/>
    </location>
</feature>
<feature type="domain" description="SecDF P1 head subdomain" evidence="14">
    <location>
        <begin position="391"/>
        <end position="490"/>
    </location>
</feature>
<comment type="caution">
    <text evidence="9">Lacks conserved residue(s) required for the propagation of feature annotation.</text>
</comment>
<evidence type="ECO:0000259" key="13">
    <source>
        <dbReference type="Pfam" id="PF21760"/>
    </source>
</evidence>
<dbReference type="InterPro" id="IPR022646">
    <property type="entry name" value="SecD/SecF_CS"/>
</dbReference>
<dbReference type="PANTHER" id="PTHR30081:SF1">
    <property type="entry name" value="PROTEIN TRANSLOCASE SUBUNIT SECD"/>
    <property type="match status" value="1"/>
</dbReference>
<proteinExistence type="inferred from homology"/>
<dbReference type="PRINTS" id="PR01755">
    <property type="entry name" value="SECFTRNLCASE"/>
</dbReference>
<feature type="transmembrane region" description="Helical" evidence="9">
    <location>
        <begin position="941"/>
        <end position="959"/>
    </location>
</feature>
<comment type="caution">
    <text evidence="15">The sequence shown here is derived from an EMBL/GenBank/DDBJ whole genome shotgun (WGS) entry which is preliminary data.</text>
</comment>
<feature type="domain" description="Protein export membrane protein SecD/SecF C-terminal" evidence="12">
    <location>
        <begin position="493"/>
        <end position="664"/>
    </location>
</feature>
<dbReference type="Pfam" id="PF02355">
    <property type="entry name" value="SecD_SecF_C"/>
    <property type="match status" value="2"/>
</dbReference>
<evidence type="ECO:0000259" key="14">
    <source>
        <dbReference type="Pfam" id="PF22599"/>
    </source>
</evidence>
<accession>A0A937F8H2</accession>
<keyword evidence="8 9" id="KW-0472">Membrane</keyword>
<dbReference type="NCBIfam" id="NF009585">
    <property type="entry name" value="PRK13024.1-5"/>
    <property type="match status" value="1"/>
</dbReference>
<feature type="domain" description="Protein translocase subunit SecDF P1" evidence="13">
    <location>
        <begin position="184"/>
        <end position="242"/>
    </location>
</feature>
<evidence type="ECO:0000256" key="3">
    <source>
        <dbReference type="ARBA" id="ARBA00022475"/>
    </source>
</evidence>
<feature type="transmembrane region" description="Helical" evidence="9">
    <location>
        <begin position="7"/>
        <end position="27"/>
    </location>
</feature>
<evidence type="ECO:0000256" key="8">
    <source>
        <dbReference type="ARBA" id="ARBA00023136"/>
    </source>
</evidence>
<dbReference type="Proteomes" id="UP000659388">
    <property type="component" value="Unassembled WGS sequence"/>
</dbReference>
<feature type="transmembrane region" description="Helical" evidence="9">
    <location>
        <begin position="562"/>
        <end position="586"/>
    </location>
</feature>
<evidence type="ECO:0000313" key="16">
    <source>
        <dbReference type="Proteomes" id="UP000659388"/>
    </source>
</evidence>
<dbReference type="Pfam" id="PF22599">
    <property type="entry name" value="SecDF_P1_head"/>
    <property type="match status" value="1"/>
</dbReference>
<dbReference type="Pfam" id="PF07549">
    <property type="entry name" value="Sec_GG"/>
    <property type="match status" value="2"/>
</dbReference>
<keyword evidence="4 9" id="KW-0812">Transmembrane</keyword>
<evidence type="ECO:0000256" key="6">
    <source>
        <dbReference type="ARBA" id="ARBA00022989"/>
    </source>
</evidence>
<dbReference type="Gene3D" id="1.20.1640.10">
    <property type="entry name" value="Multidrug efflux transporter AcrB transmembrane domain"/>
    <property type="match status" value="2"/>
</dbReference>
<protein>
    <recommendedName>
        <fullName evidence="9 10">Multifunctional fusion protein</fullName>
    </recommendedName>
    <domain>
        <recommendedName>
            <fullName evidence="9">Protein translocase subunit SecD</fullName>
        </recommendedName>
    </domain>
    <domain>
        <recommendedName>
            <fullName evidence="10">Protein-export membrane protein SecF</fullName>
        </recommendedName>
    </domain>
</protein>
<dbReference type="PANTHER" id="PTHR30081">
    <property type="entry name" value="PROTEIN-EXPORT MEMBRANE PROTEIN SEC"/>
    <property type="match status" value="1"/>
</dbReference>
<dbReference type="GO" id="GO:0005886">
    <property type="term" value="C:plasma membrane"/>
    <property type="evidence" value="ECO:0007669"/>
    <property type="project" value="UniProtKB-SubCell"/>
</dbReference>
<evidence type="ECO:0000256" key="5">
    <source>
        <dbReference type="ARBA" id="ARBA00022927"/>
    </source>
</evidence>
<dbReference type="Pfam" id="PF21760">
    <property type="entry name" value="SecD_1st"/>
    <property type="match status" value="1"/>
</dbReference>
<comment type="similarity">
    <text evidence="9">Belongs to the SecD/SecF family. SecD subfamily.</text>
</comment>
<feature type="compositionally biased region" description="Acidic residues" evidence="11">
    <location>
        <begin position="290"/>
        <end position="300"/>
    </location>
</feature>
<dbReference type="HAMAP" id="MF_01464_B">
    <property type="entry name" value="SecF_B"/>
    <property type="match status" value="1"/>
</dbReference>
<feature type="transmembrane region" description="Helical" evidence="9">
    <location>
        <begin position="635"/>
        <end position="655"/>
    </location>
</feature>
<dbReference type="SUPFAM" id="SSF82866">
    <property type="entry name" value="Multidrug efflux transporter AcrB transmembrane domain"/>
    <property type="match status" value="2"/>
</dbReference>
<dbReference type="AlphaFoldDB" id="A0A937F8H2"/>
<keyword evidence="16" id="KW-1185">Reference proteome</keyword>
<feature type="transmembrane region" description="Helical" evidence="9">
    <location>
        <begin position="861"/>
        <end position="883"/>
    </location>
</feature>
<gene>
    <name evidence="15" type="primary">secDF</name>
    <name evidence="9" type="synonym">secD</name>
    <name evidence="10" type="synonym">secF</name>
    <name evidence="15" type="ORF">JL102_12520</name>
</gene>
<evidence type="ECO:0000256" key="9">
    <source>
        <dbReference type="HAMAP-Rule" id="MF_01463"/>
    </source>
</evidence>
<feature type="region of interest" description="Disordered" evidence="11">
    <location>
        <begin position="265"/>
        <end position="316"/>
    </location>
</feature>
<dbReference type="InterPro" id="IPR048631">
    <property type="entry name" value="SecD_1st"/>
</dbReference>
<name>A0A937F8H2_9BACT</name>
<dbReference type="GO" id="GO:0015450">
    <property type="term" value="F:protein-transporting ATPase activity"/>
    <property type="evidence" value="ECO:0007669"/>
    <property type="project" value="InterPro"/>
</dbReference>
<dbReference type="InterPro" id="IPR054384">
    <property type="entry name" value="SecDF_P1_head"/>
</dbReference>
<evidence type="ECO:0000259" key="12">
    <source>
        <dbReference type="Pfam" id="PF02355"/>
    </source>
</evidence>
<evidence type="ECO:0000313" key="15">
    <source>
        <dbReference type="EMBL" id="MBL3656962.1"/>
    </source>
</evidence>
<feature type="transmembrane region" description="Helical" evidence="9">
    <location>
        <begin position="512"/>
        <end position="531"/>
    </location>
</feature>